<evidence type="ECO:0000313" key="3">
    <source>
        <dbReference type="Proteomes" id="UP000307244"/>
    </source>
</evidence>
<organism evidence="2 3">
    <name type="scientific">Pedobacter frigoris</name>
    <dbReference type="NCBI Taxonomy" id="2571272"/>
    <lineage>
        <taxon>Bacteria</taxon>
        <taxon>Pseudomonadati</taxon>
        <taxon>Bacteroidota</taxon>
        <taxon>Sphingobacteriia</taxon>
        <taxon>Sphingobacteriales</taxon>
        <taxon>Sphingobacteriaceae</taxon>
        <taxon>Pedobacter</taxon>
    </lineage>
</organism>
<comment type="caution">
    <text evidence="2">The sequence shown here is derived from an EMBL/GenBank/DDBJ whole genome shotgun (WGS) entry which is preliminary data.</text>
</comment>
<protein>
    <recommendedName>
        <fullName evidence="4">FAS1 domain-containing protein</fullName>
    </recommendedName>
</protein>
<dbReference type="Gene3D" id="2.30.180.10">
    <property type="entry name" value="FAS1 domain"/>
    <property type="match status" value="1"/>
</dbReference>
<keyword evidence="3" id="KW-1185">Reference proteome</keyword>
<reference evidence="2 3" key="1">
    <citation type="submission" date="2019-04" db="EMBL/GenBank/DDBJ databases">
        <title>Pedobacter sp. RP-3-15 sp. nov., isolated from Arctic soil.</title>
        <authorList>
            <person name="Dahal R.H."/>
            <person name="Kim D.-U."/>
        </authorList>
    </citation>
    <scope>NUCLEOTIDE SEQUENCE [LARGE SCALE GENOMIC DNA]</scope>
    <source>
        <strain evidence="2 3">RP-3-15</strain>
    </source>
</reference>
<proteinExistence type="predicted"/>
<dbReference type="InterPro" id="IPR036378">
    <property type="entry name" value="FAS1_dom_sf"/>
</dbReference>
<evidence type="ECO:0000313" key="2">
    <source>
        <dbReference type="EMBL" id="TKC05131.1"/>
    </source>
</evidence>
<dbReference type="AlphaFoldDB" id="A0A4U1CEZ4"/>
<keyword evidence="1" id="KW-0732">Signal</keyword>
<evidence type="ECO:0000256" key="1">
    <source>
        <dbReference type="SAM" id="SignalP"/>
    </source>
</evidence>
<feature type="signal peptide" evidence="1">
    <location>
        <begin position="1"/>
        <end position="23"/>
    </location>
</feature>
<feature type="chain" id="PRO_5020870131" description="FAS1 domain-containing protein" evidence="1">
    <location>
        <begin position="24"/>
        <end position="224"/>
    </location>
</feature>
<name>A0A4U1CEZ4_9SPHI</name>
<accession>A0A4U1CEZ4</accession>
<dbReference type="Proteomes" id="UP000307244">
    <property type="component" value="Unassembled WGS sequence"/>
</dbReference>
<evidence type="ECO:0008006" key="4">
    <source>
        <dbReference type="Google" id="ProtNLM"/>
    </source>
</evidence>
<gene>
    <name evidence="2" type="ORF">FA047_15335</name>
</gene>
<dbReference type="EMBL" id="SWBQ01000004">
    <property type="protein sequence ID" value="TKC05131.1"/>
    <property type="molecule type" value="Genomic_DNA"/>
</dbReference>
<dbReference type="OrthoDB" id="654858at2"/>
<dbReference type="RefSeq" id="WP_136836950.1">
    <property type="nucleotide sequence ID" value="NZ_SWBQ01000004.1"/>
</dbReference>
<sequence>MKNIVYKKSTFFLLGLICLCAGACKKSDSPYYDYVNTVQTFNGTAMDYLKAQPAGTFDSLLLVLDRYPALKTSLTTEELTVFAPVNKNFQAAIKYLNIARKAQGKAPVYLANADEIQLYEMLCKYIVKGKRTTDAYLNSADGSLFDSIEDYPMHIKYTKSSSAGYVKGGPAVLNFSDTKGSIFNIDWVTTTTNAVNIKTNNATINILSAVHNFGFDEFTNRLNN</sequence>